<evidence type="ECO:0000313" key="9">
    <source>
        <dbReference type="EMBL" id="ASY17135.1"/>
    </source>
</evidence>
<evidence type="ECO:0000259" key="8">
    <source>
        <dbReference type="PROSITE" id="PS51779"/>
    </source>
</evidence>
<accession>A0ABM6ME03</accession>
<gene>
    <name evidence="9" type="ORF">A1sIA79_02645</name>
</gene>
<evidence type="ECO:0000256" key="6">
    <source>
        <dbReference type="ARBA" id="ARBA00023136"/>
    </source>
</evidence>
<dbReference type="EMBL" id="CP016774">
    <property type="protein sequence ID" value="ASY17135.1"/>
    <property type="molecule type" value="Genomic_DNA"/>
</dbReference>
<keyword evidence="5" id="KW-1133">Transmembrane helix</keyword>
<dbReference type="Proteomes" id="UP000217177">
    <property type="component" value="Chromosome"/>
</dbReference>
<dbReference type="RefSeq" id="WP_095674695.1">
    <property type="nucleotide sequence ID" value="NZ_CP016774.1"/>
</dbReference>
<keyword evidence="7" id="KW-0131">Cell cycle</keyword>
<evidence type="ECO:0000256" key="1">
    <source>
        <dbReference type="ARBA" id="ARBA00004370"/>
    </source>
</evidence>
<reference evidence="9 10" key="1">
    <citation type="submission" date="2016-07" db="EMBL/GenBank/DDBJ databases">
        <title>High microdiversification within the ubiquitous acI lineage of Actinobacteria.</title>
        <authorList>
            <person name="Neuenschwander S.M."/>
            <person name="Salcher M."/>
            <person name="Ghai R."/>
            <person name="Pernthaler J."/>
        </authorList>
    </citation>
    <scope>NUCLEOTIDE SEQUENCE [LARGE SCALE GENOMIC DNA]</scope>
    <source>
        <strain evidence="9">MMS-IA-79</strain>
    </source>
</reference>
<dbReference type="Pfam" id="PF08478">
    <property type="entry name" value="POTRA_1"/>
    <property type="match status" value="1"/>
</dbReference>
<evidence type="ECO:0000256" key="5">
    <source>
        <dbReference type="ARBA" id="ARBA00022989"/>
    </source>
</evidence>
<evidence type="ECO:0000256" key="4">
    <source>
        <dbReference type="ARBA" id="ARBA00022692"/>
    </source>
</evidence>
<dbReference type="GO" id="GO:0051301">
    <property type="term" value="P:cell division"/>
    <property type="evidence" value="ECO:0007669"/>
    <property type="project" value="UniProtKB-KW"/>
</dbReference>
<dbReference type="InterPro" id="IPR013685">
    <property type="entry name" value="POTRA_FtsQ_type"/>
</dbReference>
<feature type="domain" description="POTRA" evidence="8">
    <location>
        <begin position="31"/>
        <end position="101"/>
    </location>
</feature>
<keyword evidence="3 9" id="KW-0132">Cell division</keyword>
<dbReference type="InterPro" id="IPR005548">
    <property type="entry name" value="Cell_div_FtsQ/DivIB_C"/>
</dbReference>
<evidence type="ECO:0000313" key="10">
    <source>
        <dbReference type="Proteomes" id="UP000217177"/>
    </source>
</evidence>
<dbReference type="PROSITE" id="PS51779">
    <property type="entry name" value="POTRA"/>
    <property type="match status" value="1"/>
</dbReference>
<evidence type="ECO:0000256" key="7">
    <source>
        <dbReference type="ARBA" id="ARBA00023306"/>
    </source>
</evidence>
<comment type="subcellular location">
    <subcellularLocation>
        <location evidence="1">Membrane</location>
    </subcellularLocation>
</comment>
<protein>
    <submittedName>
        <fullName evidence="9">Cell division protein FtsQ</fullName>
    </submittedName>
</protein>
<dbReference type="InterPro" id="IPR034746">
    <property type="entry name" value="POTRA"/>
</dbReference>
<name>A0ABM6ME03_9ACTN</name>
<keyword evidence="4" id="KW-0812">Transmembrane</keyword>
<proteinExistence type="predicted"/>
<evidence type="ECO:0000256" key="3">
    <source>
        <dbReference type="ARBA" id="ARBA00022618"/>
    </source>
</evidence>
<dbReference type="Gene3D" id="3.10.20.310">
    <property type="entry name" value="membrane protein fhac"/>
    <property type="match status" value="1"/>
</dbReference>
<keyword evidence="6" id="KW-0472">Membrane</keyword>
<organism evidence="9 10">
    <name type="scientific">Candidatus Planktophila versatilis</name>
    <dbReference type="NCBI Taxonomy" id="1884905"/>
    <lineage>
        <taxon>Bacteria</taxon>
        <taxon>Bacillati</taxon>
        <taxon>Actinomycetota</taxon>
        <taxon>Actinomycetes</taxon>
        <taxon>Candidatus Nanopelagicales</taxon>
        <taxon>Candidatus Nanopelagicaceae</taxon>
        <taxon>Candidatus Planktophila</taxon>
    </lineage>
</organism>
<keyword evidence="10" id="KW-1185">Reference proteome</keyword>
<sequence>MPRVNRFSLIAATLLLIFVGLIYLFAWSSVFTAKSIVISGAPTVESKKLVLMTSGVLVGQKIARIEPRSVAQRLSALTWIRDVQVSRNWISGDVGIAIEPRKPSAYFAGKTIDSTGTIFLLPGFKGADLPYVSASTPALGVDAIALFRSLPQTFRSRIISLSARNESNFSMRLAYQGRELAVKWGANEKNALKVQVFNALVKLPENKNLRRVDLSAAHAPIVK</sequence>
<dbReference type="Pfam" id="PF03799">
    <property type="entry name" value="FtsQ_DivIB_C"/>
    <property type="match status" value="1"/>
</dbReference>
<evidence type="ECO:0000256" key="2">
    <source>
        <dbReference type="ARBA" id="ARBA00022475"/>
    </source>
</evidence>
<keyword evidence="2" id="KW-1003">Cell membrane</keyword>